<dbReference type="RefSeq" id="WP_394822020.1">
    <property type="nucleotide sequence ID" value="NZ_CP089984.1"/>
</dbReference>
<dbReference type="PANTHER" id="PTHR36985:SF1">
    <property type="entry name" value="TRANSLOCATION AND ASSEMBLY MODULE SUBUNIT TAMB"/>
    <property type="match status" value="1"/>
</dbReference>
<evidence type="ECO:0000256" key="5">
    <source>
        <dbReference type="SAM" id="MobiDB-lite"/>
    </source>
</evidence>
<evidence type="ECO:0000256" key="3">
    <source>
        <dbReference type="ARBA" id="ARBA00022989"/>
    </source>
</evidence>
<evidence type="ECO:0000259" key="7">
    <source>
        <dbReference type="Pfam" id="PF04357"/>
    </source>
</evidence>
<evidence type="ECO:0000313" key="8">
    <source>
        <dbReference type="EMBL" id="WXB12398.1"/>
    </source>
</evidence>
<proteinExistence type="predicted"/>
<keyword evidence="2 6" id="KW-0812">Transmembrane</keyword>
<accession>A0ABZ2LNB6</accession>
<keyword evidence="4 6" id="KW-0472">Membrane</keyword>
<evidence type="ECO:0000256" key="6">
    <source>
        <dbReference type="SAM" id="Phobius"/>
    </source>
</evidence>
<dbReference type="Pfam" id="PF04357">
    <property type="entry name" value="TamB"/>
    <property type="match status" value="1"/>
</dbReference>
<protein>
    <submittedName>
        <fullName evidence="8">Translocation/assembly module TamB</fullName>
    </submittedName>
</protein>
<evidence type="ECO:0000256" key="1">
    <source>
        <dbReference type="ARBA" id="ARBA00004167"/>
    </source>
</evidence>
<keyword evidence="9" id="KW-1185">Reference proteome</keyword>
<feature type="region of interest" description="Disordered" evidence="5">
    <location>
        <begin position="1155"/>
        <end position="1178"/>
    </location>
</feature>
<dbReference type="PANTHER" id="PTHR36985">
    <property type="entry name" value="TRANSLOCATION AND ASSEMBLY MODULE SUBUNIT TAMB"/>
    <property type="match status" value="1"/>
</dbReference>
<organism evidence="8 9">
    <name type="scientific">Pendulispora albinea</name>
    <dbReference type="NCBI Taxonomy" id="2741071"/>
    <lineage>
        <taxon>Bacteria</taxon>
        <taxon>Pseudomonadati</taxon>
        <taxon>Myxococcota</taxon>
        <taxon>Myxococcia</taxon>
        <taxon>Myxococcales</taxon>
        <taxon>Sorangiineae</taxon>
        <taxon>Pendulisporaceae</taxon>
        <taxon>Pendulispora</taxon>
    </lineage>
</organism>
<keyword evidence="3 6" id="KW-1133">Transmembrane helix</keyword>
<gene>
    <name evidence="8" type="ORF">LZC94_31680</name>
</gene>
<dbReference type="InterPro" id="IPR007452">
    <property type="entry name" value="TamB_C"/>
</dbReference>
<comment type="subcellular location">
    <subcellularLocation>
        <location evidence="1">Membrane</location>
        <topology evidence="1">Single-pass membrane protein</topology>
    </subcellularLocation>
</comment>
<sequence length="1589" mass="169294">MPGRLRRVLRTFGTVGVIVGTTATFAVATVGGALLHLNLPAARRVAAVQVNRALAGTFRGTLTIEHIGRIGPSGITNAGATLDDPEGKRVAWLDGVTVKVDLRDLVRSLLLEKGNIRIGLPDIGVDAAHVSLDTDPSGALNIARAFESANPSPPSEPPGRGVHVGIPNVVLHHVWVHGQMGGAPPIDADLDEVVGRVNVEPGLTIDVSHARLTARALPKGANPRGELTLHVDLPPGAEAELGLEATFGGDIAGVPATAHASMKGSRVDAVADIPHASKEQLRTLVPEVEWNDDAKVHAEAHGTLPQLAITADVGVGKAKLHATGDLRLGPTISAELAAEARDIDVRAFSPAGPASDLSADVKASIRLDEKGAPHGTYTVRVLPGEVAGQRVPAVRLGGKVEGENVTVRGHVGEVGAPTEIRASLGRHGTEPIVHFETHTHIDNLQGIARVGPIARGSADIHTRGNIVLGSPTIDARVDVDARGIEREGVALGSVHLGGRVTGELAKPFVDVNVEGHDLEAGGRHFSEVDVQVRGPVTAPVIGAVAHGDDETRLEIAAAVEIAGEDVTLRHVRLDVVEPEIAMVTRAKRIHIAKSGILVEDTVIEGLGEPTVVRAERNREGIRLRLQNKGLDIASVARLARLDPSLIRAGSLDCDVDLVVHPKGVDGTVVLDLKHAAVGHVEDAHADLRATFDDKHVIASAHAESAKHGTVDLDTSTLVLPGSPLDPSSWEKVIGKAHIESNLDIDELTDVLPATLPFRPVGGTLLVELDVGRDQAHEEPDLELSVRTEKLALVARTPPPVDTKVEVNGKPMEQVVKPPAWSLTGVDLALEAKIDGEDGKSQLSAKVVDAHASLLELEASGQLPYHKLVRSEMAGNANQAMAMLEKAPWSAKLTVPRRRLDSLPLVLGTAGLAGEVELTLRAEGTALEPRIALDAHTYDVKRQRGADYPATTVDLLAQYNAGKAQLGLSVRLPPHGGPKSATPVEVFALHGDGHVRASELLHPPAKGPAWDATAYAKIRSFPLESVAFFADRHMRGRLSGDFELKDLHRAATAHSEIRLDGLRVGRAEYTGVKVSTNIDDKGARTSLRFDQKDGFAQVDVRGRVLWGARVVPVLDRTTPIEAEVKANAFRVAAFLPFVQPQVSDLDGRIHADARVYLPPPTAAQAKGGPDDSEEGEERPTMEGNIVLSEGSVELPILGEKLQGLHANVIIDRGGRVRIEDIEARTDEGHLRGDASVRLAGVRLTEASANLEIPSNEAFPISLHGEELGEVYGKVEVRATADRKTTNVDVNVPELRFKLPDTSSHDVLELDRAEKIRVGVQRTPHQLTLLPLTPQEYDPPPPTPPGAETKLVIRTKLGHDVEIKRGTGLRVQMDGETNVSVNAETKMSGQIRLLGGTLEVQGKRFEIEKGTVTFTGDPTNPVASVTAGWTAPQGTRVYADFVGPIKTGKVNLRSEPSRSQNEILALILYGTDQSGTAPKRRAASATTQAVGMGGGFATQGLNKALEGLTGSDVVTVRLDTSSSANPRPEVEFQISRSISLQLATVFGRLPFDQPDRNLATIDWRFRRNWSVETTVGDKGSSMIDLIWQKRY</sequence>
<dbReference type="EMBL" id="CP089984">
    <property type="protein sequence ID" value="WXB12398.1"/>
    <property type="molecule type" value="Genomic_DNA"/>
</dbReference>
<evidence type="ECO:0000256" key="2">
    <source>
        <dbReference type="ARBA" id="ARBA00022692"/>
    </source>
</evidence>
<dbReference type="Proteomes" id="UP001370348">
    <property type="component" value="Chromosome"/>
</dbReference>
<reference evidence="8 9" key="1">
    <citation type="submission" date="2021-12" db="EMBL/GenBank/DDBJ databases">
        <title>Discovery of the Pendulisporaceae a myxobacterial family with distinct sporulation behavior and unique specialized metabolism.</title>
        <authorList>
            <person name="Garcia R."/>
            <person name="Popoff A."/>
            <person name="Bader C.D."/>
            <person name="Loehr J."/>
            <person name="Walesch S."/>
            <person name="Walt C."/>
            <person name="Boldt J."/>
            <person name="Bunk B."/>
            <person name="Haeckl F.J.F.P.J."/>
            <person name="Gunesch A.P."/>
            <person name="Birkelbach J."/>
            <person name="Nuebel U."/>
            <person name="Pietschmann T."/>
            <person name="Bach T."/>
            <person name="Mueller R."/>
        </authorList>
    </citation>
    <scope>NUCLEOTIDE SEQUENCE [LARGE SCALE GENOMIC DNA]</scope>
    <source>
        <strain evidence="8 9">MSr11954</strain>
    </source>
</reference>
<name>A0ABZ2LNB6_9BACT</name>
<evidence type="ECO:0000256" key="4">
    <source>
        <dbReference type="ARBA" id="ARBA00023136"/>
    </source>
</evidence>
<feature type="transmembrane region" description="Helical" evidence="6">
    <location>
        <begin position="12"/>
        <end position="35"/>
    </location>
</feature>
<evidence type="ECO:0000313" key="9">
    <source>
        <dbReference type="Proteomes" id="UP001370348"/>
    </source>
</evidence>
<feature type="domain" description="Translocation and assembly module TamB C-terminal" evidence="7">
    <location>
        <begin position="1219"/>
        <end position="1589"/>
    </location>
</feature>